<dbReference type="RefSeq" id="WP_345506685.1">
    <property type="nucleotide sequence ID" value="NZ_BAABIW010000009.1"/>
</dbReference>
<proteinExistence type="predicted"/>
<comment type="caution">
    <text evidence="1">The sequence shown here is derived from an EMBL/GenBank/DDBJ whole genome shotgun (WGS) entry which is preliminary data.</text>
</comment>
<evidence type="ECO:0000313" key="2">
    <source>
        <dbReference type="Proteomes" id="UP001500427"/>
    </source>
</evidence>
<reference evidence="2" key="1">
    <citation type="journal article" date="2019" name="Int. J. Syst. Evol. Microbiol.">
        <title>The Global Catalogue of Microorganisms (GCM) 10K type strain sequencing project: providing services to taxonomists for standard genome sequencing and annotation.</title>
        <authorList>
            <consortium name="The Broad Institute Genomics Platform"/>
            <consortium name="The Broad Institute Genome Sequencing Center for Infectious Disease"/>
            <person name="Wu L."/>
            <person name="Ma J."/>
        </authorList>
    </citation>
    <scope>NUCLEOTIDE SEQUENCE [LARGE SCALE GENOMIC DNA]</scope>
    <source>
        <strain evidence="2">JCM 17687</strain>
    </source>
</reference>
<dbReference type="Pfam" id="PF19786">
    <property type="entry name" value="DUF6270"/>
    <property type="match status" value="1"/>
</dbReference>
<keyword evidence="2" id="KW-1185">Reference proteome</keyword>
<organism evidence="1 2">
    <name type="scientific">Terrabacter aeriphilus</name>
    <dbReference type="NCBI Taxonomy" id="515662"/>
    <lineage>
        <taxon>Bacteria</taxon>
        <taxon>Bacillati</taxon>
        <taxon>Actinomycetota</taxon>
        <taxon>Actinomycetes</taxon>
        <taxon>Micrococcales</taxon>
        <taxon>Intrasporangiaceae</taxon>
        <taxon>Terrabacter</taxon>
    </lineage>
</organism>
<dbReference type="Proteomes" id="UP001500427">
    <property type="component" value="Unassembled WGS sequence"/>
</dbReference>
<sequence>MTESAHQVGVLIYGSCVSRDTFAHLPDSFRIVHYVARQSAISVDAPARGVAEALPALASAFQDRVVRGDIRGDLLKVVSARVKDVDLVLVDLIDERGGVIAIGDGYVSKLAEFWGGGGREVAGNAKHIPFGSDEHFELWRAGMDRVVDGFAEVGLADKVLVLRTAWADHLDDGSPLEIPAWMTRPDIANAQYERYFAHLTARGLPVAQLPDDLARSTRSHKWGPSPFHYTDEAYGWLADTIAAHVVSR</sequence>
<protein>
    <submittedName>
        <fullName evidence="1">DUF6270 domain-containing protein</fullName>
    </submittedName>
</protein>
<evidence type="ECO:0000313" key="1">
    <source>
        <dbReference type="EMBL" id="GAA5022829.1"/>
    </source>
</evidence>
<dbReference type="InterPro" id="IPR046237">
    <property type="entry name" value="DUF6270"/>
</dbReference>
<name>A0ABP9J759_9MICO</name>
<accession>A0ABP9J759</accession>
<gene>
    <name evidence="1" type="ORF">GCM10023258_13480</name>
</gene>
<dbReference type="EMBL" id="BAABIW010000009">
    <property type="protein sequence ID" value="GAA5022829.1"/>
    <property type="molecule type" value="Genomic_DNA"/>
</dbReference>